<comment type="caution">
    <text evidence="2">The sequence shown here is derived from an EMBL/GenBank/DDBJ whole genome shotgun (WGS) entry which is preliminary data.</text>
</comment>
<dbReference type="OrthoDB" id="5372553at2759"/>
<feature type="region of interest" description="Disordered" evidence="1">
    <location>
        <begin position="414"/>
        <end position="443"/>
    </location>
</feature>
<organism evidence="2 3">
    <name type="scientific">Aspergillus heteromorphus CBS 117.55</name>
    <dbReference type="NCBI Taxonomy" id="1448321"/>
    <lineage>
        <taxon>Eukaryota</taxon>
        <taxon>Fungi</taxon>
        <taxon>Dikarya</taxon>
        <taxon>Ascomycota</taxon>
        <taxon>Pezizomycotina</taxon>
        <taxon>Eurotiomycetes</taxon>
        <taxon>Eurotiomycetidae</taxon>
        <taxon>Eurotiales</taxon>
        <taxon>Aspergillaceae</taxon>
        <taxon>Aspergillus</taxon>
        <taxon>Aspergillus subgen. Circumdati</taxon>
    </lineage>
</organism>
<reference evidence="2 3" key="1">
    <citation type="submission" date="2016-12" db="EMBL/GenBank/DDBJ databases">
        <title>The genomes of Aspergillus section Nigri reveals drivers in fungal speciation.</title>
        <authorList>
            <consortium name="DOE Joint Genome Institute"/>
            <person name="Vesth T.C."/>
            <person name="Nybo J."/>
            <person name="Theobald S."/>
            <person name="Brandl J."/>
            <person name="Frisvad J.C."/>
            <person name="Nielsen K.F."/>
            <person name="Lyhne E.K."/>
            <person name="Kogle M.E."/>
            <person name="Kuo A."/>
            <person name="Riley R."/>
            <person name="Clum A."/>
            <person name="Nolan M."/>
            <person name="Lipzen A."/>
            <person name="Salamov A."/>
            <person name="Henrissat B."/>
            <person name="Wiebenga A."/>
            <person name="De Vries R.P."/>
            <person name="Grigoriev I.V."/>
            <person name="Mortensen U.H."/>
            <person name="Andersen M.R."/>
            <person name="Baker S.E."/>
        </authorList>
    </citation>
    <scope>NUCLEOTIDE SEQUENCE [LARGE SCALE GENOMIC DNA]</scope>
    <source>
        <strain evidence="2 3">CBS 117.55</strain>
    </source>
</reference>
<name>A0A317WJI3_9EURO</name>
<keyword evidence="3" id="KW-1185">Reference proteome</keyword>
<dbReference type="VEuPathDB" id="FungiDB:BO70DRAFT_428265"/>
<feature type="compositionally biased region" description="Polar residues" evidence="1">
    <location>
        <begin position="416"/>
        <end position="439"/>
    </location>
</feature>
<feature type="compositionally biased region" description="Polar residues" evidence="1">
    <location>
        <begin position="552"/>
        <end position="578"/>
    </location>
</feature>
<feature type="compositionally biased region" description="Polar residues" evidence="1">
    <location>
        <begin position="210"/>
        <end position="219"/>
    </location>
</feature>
<feature type="region of interest" description="Disordered" evidence="1">
    <location>
        <begin position="662"/>
        <end position="732"/>
    </location>
</feature>
<dbReference type="Proteomes" id="UP000247233">
    <property type="component" value="Unassembled WGS sequence"/>
</dbReference>
<dbReference type="EMBL" id="MSFL01000008">
    <property type="protein sequence ID" value="PWY86215.1"/>
    <property type="molecule type" value="Genomic_DNA"/>
</dbReference>
<feature type="region of interest" description="Disordered" evidence="1">
    <location>
        <begin position="535"/>
        <end position="649"/>
    </location>
</feature>
<feature type="compositionally biased region" description="Basic and acidic residues" evidence="1">
    <location>
        <begin position="142"/>
        <end position="155"/>
    </location>
</feature>
<gene>
    <name evidence="2" type="ORF">BO70DRAFT_428265</name>
</gene>
<feature type="compositionally biased region" description="Polar residues" evidence="1">
    <location>
        <begin position="721"/>
        <end position="732"/>
    </location>
</feature>
<dbReference type="AlphaFoldDB" id="A0A317WJI3"/>
<feature type="region of interest" description="Disordered" evidence="1">
    <location>
        <begin position="264"/>
        <end position="307"/>
    </location>
</feature>
<feature type="region of interest" description="Disordered" evidence="1">
    <location>
        <begin position="124"/>
        <end position="219"/>
    </location>
</feature>
<feature type="compositionally biased region" description="Low complexity" evidence="1">
    <location>
        <begin position="703"/>
        <end position="720"/>
    </location>
</feature>
<protein>
    <submittedName>
        <fullName evidence="2">Uncharacterized protein</fullName>
    </submittedName>
</protein>
<evidence type="ECO:0000313" key="3">
    <source>
        <dbReference type="Proteomes" id="UP000247233"/>
    </source>
</evidence>
<feature type="region of interest" description="Disordered" evidence="1">
    <location>
        <begin position="502"/>
        <end position="522"/>
    </location>
</feature>
<accession>A0A317WJI3</accession>
<dbReference type="RefSeq" id="XP_025400767.1">
    <property type="nucleotide sequence ID" value="XM_025547957.1"/>
</dbReference>
<proteinExistence type="predicted"/>
<evidence type="ECO:0000313" key="2">
    <source>
        <dbReference type="EMBL" id="PWY86215.1"/>
    </source>
</evidence>
<evidence type="ECO:0000256" key="1">
    <source>
        <dbReference type="SAM" id="MobiDB-lite"/>
    </source>
</evidence>
<feature type="compositionally biased region" description="Basic and acidic residues" evidence="1">
    <location>
        <begin position="183"/>
        <end position="197"/>
    </location>
</feature>
<feature type="compositionally biased region" description="Polar residues" evidence="1">
    <location>
        <begin position="294"/>
        <end position="307"/>
    </location>
</feature>
<dbReference type="GeneID" id="37070194"/>
<sequence length="732" mass="80609">MDPEVADRLRRLQMEDLGSARREYISTADGRNDMRVRMEDIEASREVNIPGSDAHRRARVNQTQLADWANVGNTLDDTEDLEQLDSLLNGQSHRLNLRAAIRENRGQFNPQLPRAVVRLPGAALPRSSSLSLGRGGGVAGTRGRDTRHSSLKEGISKPGHRGAPAPAPPRRDPAADRSNYYTSHRDGNASKREESVRIQRGQMHTRKPTSRPQRPTRTFTPELCTPEVFMAFLRGKNDKKTMEATPVGDQTISDDDRSLIKQKPSVAVGAGERQTSSNEEVVPQAQAPKKDKNLTLTMQAPSQTDKSISELTPTQVQKKELPKSSLPMAIAPPELKLEEASVSMSEIGRSTAVKDATDVLVDFTLTPPQRPTATPIMSPSFEDLRGLEFRQDFDEARTRQPSPEVLLPYKMRRESSASLKTNTTSTVEHGSVPSVQSDLPKSPSVESVKRELDMVCQLIESFSLSEDRREVLRSCKIELEEKLRKIKKLTAETQGKWESQTQVVRTQSEEGSKAVLQDTPKQKADTYITQAIEGPGSQSRLNVEAPPFFPQTHRSPAESISSDSTPMQTPSRRPSQSCLPDPQEKHIFGDHLLPGRPSNPPERHIFGDHLLPGRRKDIAEPGTGVPETKQPPPKEPSETHVKFSMPRNSSVVVTKAVCKEFGESDTAEMEANPVAAENRRTASMPAPPSVLQQSIHAPKPRVSQPSSGKPSGSLGGLESSRYATPSSGKPLR</sequence>
<dbReference type="STRING" id="1448321.A0A317WJI3"/>